<gene>
    <name evidence="2" type="ORF">GCM10018785_63220</name>
</gene>
<dbReference type="Proteomes" id="UP000608024">
    <property type="component" value="Unassembled WGS sequence"/>
</dbReference>
<feature type="compositionally biased region" description="Low complexity" evidence="1">
    <location>
        <begin position="14"/>
        <end position="23"/>
    </location>
</feature>
<feature type="compositionally biased region" description="Pro residues" evidence="1">
    <location>
        <begin position="198"/>
        <end position="242"/>
    </location>
</feature>
<organism evidence="2 3">
    <name type="scientific">Streptomyces longispororuber</name>
    <dbReference type="NCBI Taxonomy" id="68230"/>
    <lineage>
        <taxon>Bacteria</taxon>
        <taxon>Bacillati</taxon>
        <taxon>Actinomycetota</taxon>
        <taxon>Actinomycetes</taxon>
        <taxon>Kitasatosporales</taxon>
        <taxon>Streptomycetaceae</taxon>
        <taxon>Streptomyces</taxon>
    </lineage>
</organism>
<feature type="compositionally biased region" description="Low complexity" evidence="1">
    <location>
        <begin position="143"/>
        <end position="167"/>
    </location>
</feature>
<accession>A0A919A4U1</accession>
<dbReference type="AlphaFoldDB" id="A0A919A4U1"/>
<feature type="compositionally biased region" description="Basic and acidic residues" evidence="1">
    <location>
        <begin position="1"/>
        <end position="11"/>
    </location>
</feature>
<reference evidence="2" key="2">
    <citation type="submission" date="2020-09" db="EMBL/GenBank/DDBJ databases">
        <authorList>
            <person name="Sun Q."/>
            <person name="Ohkuma M."/>
        </authorList>
    </citation>
    <scope>NUCLEOTIDE SEQUENCE</scope>
    <source>
        <strain evidence="2">JCM 4784</strain>
    </source>
</reference>
<keyword evidence="3" id="KW-1185">Reference proteome</keyword>
<dbReference type="RefSeq" id="WP_190139559.1">
    <property type="nucleotide sequence ID" value="NZ_BNBT01000147.1"/>
</dbReference>
<comment type="caution">
    <text evidence="2">The sequence shown here is derived from an EMBL/GenBank/DDBJ whole genome shotgun (WGS) entry which is preliminary data.</text>
</comment>
<reference evidence="2" key="1">
    <citation type="journal article" date="2014" name="Int. J. Syst. Evol. Microbiol.">
        <title>Complete genome sequence of Corynebacterium casei LMG S-19264T (=DSM 44701T), isolated from a smear-ripened cheese.</title>
        <authorList>
            <consortium name="US DOE Joint Genome Institute (JGI-PGF)"/>
            <person name="Walter F."/>
            <person name="Albersmeier A."/>
            <person name="Kalinowski J."/>
            <person name="Ruckert C."/>
        </authorList>
    </citation>
    <scope>NUCLEOTIDE SEQUENCE</scope>
    <source>
        <strain evidence="2">JCM 4784</strain>
    </source>
</reference>
<dbReference type="EMBL" id="BNBT01000147">
    <property type="protein sequence ID" value="GHE86897.1"/>
    <property type="molecule type" value="Genomic_DNA"/>
</dbReference>
<evidence type="ECO:0000313" key="3">
    <source>
        <dbReference type="Proteomes" id="UP000608024"/>
    </source>
</evidence>
<proteinExistence type="predicted"/>
<name>A0A919A4U1_9ACTN</name>
<feature type="region of interest" description="Disordered" evidence="1">
    <location>
        <begin position="1"/>
        <end position="33"/>
    </location>
</feature>
<protein>
    <submittedName>
        <fullName evidence="2">Uncharacterized protein</fullName>
    </submittedName>
</protein>
<evidence type="ECO:0000256" key="1">
    <source>
        <dbReference type="SAM" id="MobiDB-lite"/>
    </source>
</evidence>
<feature type="region of interest" description="Disordered" evidence="1">
    <location>
        <begin position="143"/>
        <end position="242"/>
    </location>
</feature>
<sequence>MDRTDQPHEPGRQGTTTAGGVADAAREGAADVVHESVAQGRDLYERLREQAVDEAEAQTRRLAATLRELSTELRHMGDSAKPDSPAASLVRQLAGGGHRFADRLEHRGAGELLDDVRDFARRRPGLFLAGAALAGFAASRVGRGVGAAGSAPSPGSPAPDEGAGAPAPRREVPAYAPDPALAPGEGPPPVPRLGAPAPGTPAPGAPGTPAPGAPAPGAPAPGAPAPGMPEPPAPPPTTGRGW</sequence>
<evidence type="ECO:0000313" key="2">
    <source>
        <dbReference type="EMBL" id="GHE86897.1"/>
    </source>
</evidence>
<feature type="compositionally biased region" description="Basic and acidic residues" evidence="1">
    <location>
        <begin position="24"/>
        <end position="33"/>
    </location>
</feature>